<dbReference type="InterPro" id="IPR050266">
    <property type="entry name" value="AB_hydrolase_sf"/>
</dbReference>
<organism evidence="2 3">
    <name type="scientific">Arthrobacter sulfonylureivorans</name>
    <dbReference type="NCBI Taxonomy" id="2486855"/>
    <lineage>
        <taxon>Bacteria</taxon>
        <taxon>Bacillati</taxon>
        <taxon>Actinomycetota</taxon>
        <taxon>Actinomycetes</taxon>
        <taxon>Micrococcales</taxon>
        <taxon>Micrococcaceae</taxon>
        <taxon>Arthrobacter</taxon>
    </lineage>
</organism>
<dbReference type="RefSeq" id="WP_241915414.1">
    <property type="nucleotide sequence ID" value="NZ_CP093326.1"/>
</dbReference>
<proteinExistence type="predicted"/>
<evidence type="ECO:0000313" key="3">
    <source>
        <dbReference type="Proteomes" id="UP000829069"/>
    </source>
</evidence>
<dbReference type="Pfam" id="PF12697">
    <property type="entry name" value="Abhydrolase_6"/>
    <property type="match status" value="1"/>
</dbReference>
<dbReference type="GO" id="GO:0016787">
    <property type="term" value="F:hydrolase activity"/>
    <property type="evidence" value="ECO:0007669"/>
    <property type="project" value="UniProtKB-KW"/>
</dbReference>
<dbReference type="EMBL" id="CP093326">
    <property type="protein sequence ID" value="UNK47707.1"/>
    <property type="molecule type" value="Genomic_DNA"/>
</dbReference>
<dbReference type="PANTHER" id="PTHR43798">
    <property type="entry name" value="MONOACYLGLYCEROL LIPASE"/>
    <property type="match status" value="1"/>
</dbReference>
<keyword evidence="3" id="KW-1185">Reference proteome</keyword>
<dbReference type="Proteomes" id="UP000829069">
    <property type="component" value="Chromosome"/>
</dbReference>
<reference evidence="2 3" key="1">
    <citation type="submission" date="2022-03" db="EMBL/GenBank/DDBJ databases">
        <title>Isotopic signatures of nitrous oxide derived from detoxification processes.</title>
        <authorList>
            <person name="Behrendt U."/>
            <person name="Buchen C."/>
            <person name="Well R."/>
            <person name="Ulrich A."/>
            <person name="Rohe L."/>
            <person name="Kolb S."/>
            <person name="Schloter M."/>
            <person name="Horn M.A."/>
            <person name="Augustin J."/>
        </authorList>
    </citation>
    <scope>NUCLEOTIDE SEQUENCE [LARGE SCALE GENOMIC DNA]</scope>
    <source>
        <strain evidence="2 3">S4-C24</strain>
    </source>
</reference>
<protein>
    <submittedName>
        <fullName evidence="2">Alpha/beta hydrolase</fullName>
    </submittedName>
</protein>
<dbReference type="InterPro" id="IPR000073">
    <property type="entry name" value="AB_hydrolase_1"/>
</dbReference>
<accession>A0ABY3WE56</accession>
<sequence>MLVHGAAANSRWWDHLAPSLLDENFGHVVAIDLSGHGDSGWRTVYSREQWAAEVIGLVKGLGISSTPLLVGHSLGGVIAIEAVFREPEAWSGLIVVDSAIGWSFPRLGERKFGVDHRSPRKYADPSDAVSHFRVVPAQPRPAEHLMEHIASQSLRGDAISGWTWKFDPSILTRKREAALAPWEEVADAMKGRFGYIRGEQSVLVNEQQFQTVAQKIGHQNALTIRHAHHHLILDDPEAFLSALAILRVRWAGAARAR</sequence>
<dbReference type="InterPro" id="IPR029058">
    <property type="entry name" value="AB_hydrolase_fold"/>
</dbReference>
<dbReference type="Gene3D" id="3.40.50.1820">
    <property type="entry name" value="alpha/beta hydrolase"/>
    <property type="match status" value="1"/>
</dbReference>
<name>A0ABY3WE56_9MICC</name>
<gene>
    <name evidence="2" type="ORF">MNQ99_17240</name>
</gene>
<feature type="domain" description="AB hydrolase-1" evidence="1">
    <location>
        <begin position="2"/>
        <end position="240"/>
    </location>
</feature>
<dbReference type="SUPFAM" id="SSF53474">
    <property type="entry name" value="alpha/beta-Hydrolases"/>
    <property type="match status" value="1"/>
</dbReference>
<evidence type="ECO:0000259" key="1">
    <source>
        <dbReference type="Pfam" id="PF12697"/>
    </source>
</evidence>
<evidence type="ECO:0000313" key="2">
    <source>
        <dbReference type="EMBL" id="UNK47707.1"/>
    </source>
</evidence>
<keyword evidence="2" id="KW-0378">Hydrolase</keyword>